<evidence type="ECO:0000313" key="2">
    <source>
        <dbReference type="EMBL" id="KAJ7732029.1"/>
    </source>
</evidence>
<feature type="transmembrane region" description="Helical" evidence="1">
    <location>
        <begin position="153"/>
        <end position="179"/>
    </location>
</feature>
<keyword evidence="1" id="KW-0812">Transmembrane</keyword>
<protein>
    <submittedName>
        <fullName evidence="2">Uncharacterized protein</fullName>
    </submittedName>
</protein>
<dbReference type="AlphaFoldDB" id="A0AAD7I0S9"/>
<sequence length="216" mass="23554">MSSGMSYTHLPPSLLVFIPIDAHDHLRPPTADVEFPKELDIVAAFYSPIPASVRTTSTAQQSGMVCGTLFASSFQNPSLASAGPSHPNFRLTFSQFPSVLHAGAPYFLAYFMYIIGLSVLQYIIVLPGASYVSLFLPLIHLSLNPSSSSTRPYLFIVFHSFTVSTSLLFAIATDAIGILSDVKGFKIRVFRLPDGRVISGLKADPNKPVEFLKDLR</sequence>
<accession>A0AAD7I0S9</accession>
<organism evidence="2 3">
    <name type="scientific">Mycena metata</name>
    <dbReference type="NCBI Taxonomy" id="1033252"/>
    <lineage>
        <taxon>Eukaryota</taxon>
        <taxon>Fungi</taxon>
        <taxon>Dikarya</taxon>
        <taxon>Basidiomycota</taxon>
        <taxon>Agaricomycotina</taxon>
        <taxon>Agaricomycetes</taxon>
        <taxon>Agaricomycetidae</taxon>
        <taxon>Agaricales</taxon>
        <taxon>Marasmiineae</taxon>
        <taxon>Mycenaceae</taxon>
        <taxon>Mycena</taxon>
    </lineage>
</organism>
<reference evidence="2" key="1">
    <citation type="submission" date="2023-03" db="EMBL/GenBank/DDBJ databases">
        <title>Massive genome expansion in bonnet fungi (Mycena s.s.) driven by repeated elements and novel gene families across ecological guilds.</title>
        <authorList>
            <consortium name="Lawrence Berkeley National Laboratory"/>
            <person name="Harder C.B."/>
            <person name="Miyauchi S."/>
            <person name="Viragh M."/>
            <person name="Kuo A."/>
            <person name="Thoen E."/>
            <person name="Andreopoulos B."/>
            <person name="Lu D."/>
            <person name="Skrede I."/>
            <person name="Drula E."/>
            <person name="Henrissat B."/>
            <person name="Morin E."/>
            <person name="Kohler A."/>
            <person name="Barry K."/>
            <person name="LaButti K."/>
            <person name="Morin E."/>
            <person name="Salamov A."/>
            <person name="Lipzen A."/>
            <person name="Mereny Z."/>
            <person name="Hegedus B."/>
            <person name="Baldrian P."/>
            <person name="Stursova M."/>
            <person name="Weitz H."/>
            <person name="Taylor A."/>
            <person name="Grigoriev I.V."/>
            <person name="Nagy L.G."/>
            <person name="Martin F."/>
            <person name="Kauserud H."/>
        </authorList>
    </citation>
    <scope>NUCLEOTIDE SEQUENCE</scope>
    <source>
        <strain evidence="2">CBHHK182m</strain>
    </source>
</reference>
<evidence type="ECO:0000256" key="1">
    <source>
        <dbReference type="SAM" id="Phobius"/>
    </source>
</evidence>
<dbReference type="EMBL" id="JARKIB010000148">
    <property type="protein sequence ID" value="KAJ7732029.1"/>
    <property type="molecule type" value="Genomic_DNA"/>
</dbReference>
<keyword evidence="1" id="KW-1133">Transmembrane helix</keyword>
<feature type="transmembrane region" description="Helical" evidence="1">
    <location>
        <begin position="107"/>
        <end position="133"/>
    </location>
</feature>
<comment type="caution">
    <text evidence="2">The sequence shown here is derived from an EMBL/GenBank/DDBJ whole genome shotgun (WGS) entry which is preliminary data.</text>
</comment>
<keyword evidence="1" id="KW-0472">Membrane</keyword>
<name>A0AAD7I0S9_9AGAR</name>
<proteinExistence type="predicted"/>
<dbReference type="Proteomes" id="UP001215598">
    <property type="component" value="Unassembled WGS sequence"/>
</dbReference>
<keyword evidence="3" id="KW-1185">Reference proteome</keyword>
<gene>
    <name evidence="2" type="ORF">B0H16DRAFT_1733023</name>
</gene>
<evidence type="ECO:0000313" key="3">
    <source>
        <dbReference type="Proteomes" id="UP001215598"/>
    </source>
</evidence>